<accession>A0A1C5K6J1</accession>
<protein>
    <submittedName>
        <fullName evidence="1">Uncharacterized protein</fullName>
    </submittedName>
</protein>
<organism evidence="1 2">
    <name type="scientific">Micromonospora humi</name>
    <dbReference type="NCBI Taxonomy" id="745366"/>
    <lineage>
        <taxon>Bacteria</taxon>
        <taxon>Bacillati</taxon>
        <taxon>Actinomycetota</taxon>
        <taxon>Actinomycetes</taxon>
        <taxon>Micromonosporales</taxon>
        <taxon>Micromonosporaceae</taxon>
        <taxon>Micromonospora</taxon>
    </lineage>
</organism>
<keyword evidence="2" id="KW-1185">Reference proteome</keyword>
<dbReference type="RefSeq" id="WP_091071413.1">
    <property type="nucleotide sequence ID" value="NZ_FMDM01000021.1"/>
</dbReference>
<dbReference type="Proteomes" id="UP000199360">
    <property type="component" value="Unassembled WGS sequence"/>
</dbReference>
<dbReference type="EMBL" id="FMDM01000021">
    <property type="protein sequence ID" value="SCG78385.1"/>
    <property type="molecule type" value="Genomic_DNA"/>
</dbReference>
<proteinExistence type="predicted"/>
<evidence type="ECO:0000313" key="1">
    <source>
        <dbReference type="EMBL" id="SCG78385.1"/>
    </source>
</evidence>
<evidence type="ECO:0000313" key="2">
    <source>
        <dbReference type="Proteomes" id="UP000199360"/>
    </source>
</evidence>
<sequence>MTTYAPVGLPRWDPQVGPDALPAEIADWATSTAMRDLVECFGERWPTGDVLDGLVEISARHWDFRRGGERATALRREFPAHVTERVRAAAGALGLRHRDTPSRDRYDHVLIHGGLFRSCLLRARYAATLLDRHLTGGTVCGLGSVRPTSEPERALAAERGADDCPTEFAAMDFAVRSAFTGLRRLPGDPSLRHDYETPDGRRLSVLAAPSSDPTRRANTADTCAYWAGSRSTPVAGERVLLVTTEHFVPFQQADAIRTLGIPYGCAVETVGLDPAAAPDARLRAPLATVEYLQEIRSAIRSMRLLRDVRRGPRLTHSA</sequence>
<name>A0A1C5K6J1_9ACTN</name>
<reference evidence="2" key="1">
    <citation type="submission" date="2016-06" db="EMBL/GenBank/DDBJ databases">
        <authorList>
            <person name="Varghese N."/>
            <person name="Submissions Spin"/>
        </authorList>
    </citation>
    <scope>NUCLEOTIDE SEQUENCE [LARGE SCALE GENOMIC DNA]</scope>
    <source>
        <strain evidence="2">DSM 45647</strain>
    </source>
</reference>
<dbReference type="AlphaFoldDB" id="A0A1C5K6J1"/>
<dbReference type="OrthoDB" id="4683304at2"/>
<gene>
    <name evidence="1" type="ORF">GA0070213_1216</name>
</gene>